<dbReference type="Proteomes" id="UP000252530">
    <property type="component" value="Unassembled WGS sequence"/>
</dbReference>
<evidence type="ECO:0000313" key="1">
    <source>
        <dbReference type="EMBL" id="RBP98627.1"/>
    </source>
</evidence>
<keyword evidence="2" id="KW-1185">Reference proteome</keyword>
<protein>
    <submittedName>
        <fullName evidence="1">Uncharacterized protein</fullName>
    </submittedName>
</protein>
<organism evidence="1 2">
    <name type="scientific">Bifidobacterium aemilianum</name>
    <dbReference type="NCBI Taxonomy" id="2493120"/>
    <lineage>
        <taxon>Bacteria</taxon>
        <taxon>Bacillati</taxon>
        <taxon>Actinomycetota</taxon>
        <taxon>Actinomycetes</taxon>
        <taxon>Bifidobacteriales</taxon>
        <taxon>Bifidobacteriaceae</taxon>
        <taxon>Bifidobacterium</taxon>
    </lineage>
</organism>
<dbReference type="AlphaFoldDB" id="A0A366KB81"/>
<evidence type="ECO:0000313" key="2">
    <source>
        <dbReference type="Proteomes" id="UP000252530"/>
    </source>
</evidence>
<gene>
    <name evidence="1" type="ORF">CRD60_01935</name>
</gene>
<sequence>MDQFQPPMPVGADQLMVVLVKDDQGRIPVGIDILPQVIWADRLVVDACREFIHSPQLVCLWLMN</sequence>
<dbReference type="EMBL" id="PDCG01000001">
    <property type="protein sequence ID" value="RBP98627.1"/>
    <property type="molecule type" value="Genomic_DNA"/>
</dbReference>
<accession>A0A366KB81</accession>
<name>A0A366KB81_9BIFI</name>
<comment type="caution">
    <text evidence="1">The sequence shown here is derived from an EMBL/GenBank/DDBJ whole genome shotgun (WGS) entry which is preliminary data.</text>
</comment>
<proteinExistence type="predicted"/>
<reference evidence="1 2" key="1">
    <citation type="submission" date="2017-10" db="EMBL/GenBank/DDBJ databases">
        <title>Bifidobacterium xylocopum sp. nov. and Bifidobacterium aemilianum sp. nov., from the carpenter bee (Xylocopa violacea) digestive tract.</title>
        <authorList>
            <person name="Alberoni D."/>
            <person name="Baffoni L."/>
            <person name="Di Gioia D."/>
            <person name="Gaggia F."/>
            <person name="Biavati B."/>
        </authorList>
    </citation>
    <scope>NUCLEOTIDE SEQUENCE [LARGE SCALE GENOMIC DNA]</scope>
    <source>
        <strain evidence="1 2">XV10</strain>
    </source>
</reference>